<keyword evidence="2" id="KW-1185">Reference proteome</keyword>
<organism evidence="1 2">
    <name type="scientific">Antarcticirhabdus aurantiaca</name>
    <dbReference type="NCBI Taxonomy" id="2606717"/>
    <lineage>
        <taxon>Bacteria</taxon>
        <taxon>Pseudomonadati</taxon>
        <taxon>Pseudomonadota</taxon>
        <taxon>Alphaproteobacteria</taxon>
        <taxon>Hyphomicrobiales</taxon>
        <taxon>Aurantimonadaceae</taxon>
        <taxon>Antarcticirhabdus</taxon>
    </lineage>
</organism>
<name>A0ACD4NR03_9HYPH</name>
<protein>
    <submittedName>
        <fullName evidence="1">Helix-turn-helix domain-containing protein</fullName>
    </submittedName>
</protein>
<evidence type="ECO:0000313" key="1">
    <source>
        <dbReference type="EMBL" id="WAJ29206.1"/>
    </source>
</evidence>
<reference evidence="1" key="1">
    <citation type="submission" date="2022-11" db="EMBL/GenBank/DDBJ databases">
        <title>beta-Carotene-producing bacterium, Jeongeuplla avenae sp. nov., alleviates the salt stress of Arabidopsis seedlings.</title>
        <authorList>
            <person name="Jiang L."/>
            <person name="Lee J."/>
        </authorList>
    </citation>
    <scope>NUCLEOTIDE SEQUENCE</scope>
    <source>
        <strain evidence="1">DY_R2A_6</strain>
    </source>
</reference>
<dbReference type="Proteomes" id="UP001163223">
    <property type="component" value="Chromosome"/>
</dbReference>
<accession>A0ACD4NR03</accession>
<sequence>MVLDIALCEAAWRSRDPAFDGRFFVGVRSTGIYCRCICPVRPPLRRNIEFLASAAAAERAGFRPCLRCRPESAPFSPAWKGSLAAVERAARLIREDGALDGEGRSVEALAARVGIGPRHLSRLFAKHLGASPGEVARNARVARAKRLLTETDLPMTDIALQAGFGSLRRFNAVFQEVYRRPPSAIRRAADPASAKPITAVPGCGSPEHGRATRESR</sequence>
<proteinExistence type="predicted"/>
<dbReference type="EMBL" id="CP113520">
    <property type="protein sequence ID" value="WAJ29206.1"/>
    <property type="molecule type" value="Genomic_DNA"/>
</dbReference>
<evidence type="ECO:0000313" key="2">
    <source>
        <dbReference type="Proteomes" id="UP001163223"/>
    </source>
</evidence>
<gene>
    <name evidence="1" type="ORF">OXU80_02925</name>
</gene>